<reference evidence="2" key="5">
    <citation type="journal article" date="2021" name="G3 (Bethesda)">
        <title>Aegilops tauschii genome assembly Aet v5.0 features greater sequence contiguity and improved annotation.</title>
        <authorList>
            <person name="Wang L."/>
            <person name="Zhu T."/>
            <person name="Rodriguez J.C."/>
            <person name="Deal K.R."/>
            <person name="Dubcovsky J."/>
            <person name="McGuire P.E."/>
            <person name="Lux T."/>
            <person name="Spannagl M."/>
            <person name="Mayer K.F.X."/>
            <person name="Baldrich P."/>
            <person name="Meyers B.C."/>
            <person name="Huo N."/>
            <person name="Gu Y.Q."/>
            <person name="Zhou H."/>
            <person name="Devos K.M."/>
            <person name="Bennetzen J.L."/>
            <person name="Unver T."/>
            <person name="Budak H."/>
            <person name="Gulick P.J."/>
            <person name="Galiba G."/>
            <person name="Kalapos B."/>
            <person name="Nelson D.R."/>
            <person name="Li P."/>
            <person name="You F.M."/>
            <person name="Luo M.C."/>
            <person name="Dvorak J."/>
        </authorList>
    </citation>
    <scope>NUCLEOTIDE SEQUENCE [LARGE SCALE GENOMIC DNA]</scope>
    <source>
        <strain evidence="2">cv. AL8/78</strain>
    </source>
</reference>
<name>A0A453N320_AEGTS</name>
<reference evidence="2" key="3">
    <citation type="journal article" date="2017" name="Nature">
        <title>Genome sequence of the progenitor of the wheat D genome Aegilops tauschii.</title>
        <authorList>
            <person name="Luo M.C."/>
            <person name="Gu Y.Q."/>
            <person name="Puiu D."/>
            <person name="Wang H."/>
            <person name="Twardziok S.O."/>
            <person name="Deal K.R."/>
            <person name="Huo N."/>
            <person name="Zhu T."/>
            <person name="Wang L."/>
            <person name="Wang Y."/>
            <person name="McGuire P.E."/>
            <person name="Liu S."/>
            <person name="Long H."/>
            <person name="Ramasamy R.K."/>
            <person name="Rodriguez J.C."/>
            <person name="Van S.L."/>
            <person name="Yuan L."/>
            <person name="Wang Z."/>
            <person name="Xia Z."/>
            <person name="Xiao L."/>
            <person name="Anderson O.D."/>
            <person name="Ouyang S."/>
            <person name="Liang Y."/>
            <person name="Zimin A.V."/>
            <person name="Pertea G."/>
            <person name="Qi P."/>
            <person name="Bennetzen J.L."/>
            <person name="Dai X."/>
            <person name="Dawson M.W."/>
            <person name="Muller H.G."/>
            <person name="Kugler K."/>
            <person name="Rivarola-Duarte L."/>
            <person name="Spannagl M."/>
            <person name="Mayer K.F.X."/>
            <person name="Lu F.H."/>
            <person name="Bevan M.W."/>
            <person name="Leroy P."/>
            <person name="Li P."/>
            <person name="You F.M."/>
            <person name="Sun Q."/>
            <person name="Liu Z."/>
            <person name="Lyons E."/>
            <person name="Wicker T."/>
            <person name="Salzberg S.L."/>
            <person name="Devos K.M."/>
            <person name="Dvorak J."/>
        </authorList>
    </citation>
    <scope>NUCLEOTIDE SEQUENCE [LARGE SCALE GENOMIC DNA]</scope>
    <source>
        <strain evidence="2">cv. AL8/78</strain>
    </source>
</reference>
<feature type="region of interest" description="Disordered" evidence="1">
    <location>
        <begin position="57"/>
        <end position="85"/>
    </location>
</feature>
<protein>
    <submittedName>
        <fullName evidence="2">Uncharacterized protein</fullName>
    </submittedName>
</protein>
<reference evidence="3" key="1">
    <citation type="journal article" date="2014" name="Science">
        <title>Ancient hybridizations among the ancestral genomes of bread wheat.</title>
        <authorList>
            <consortium name="International Wheat Genome Sequencing Consortium,"/>
            <person name="Marcussen T."/>
            <person name="Sandve S.R."/>
            <person name="Heier L."/>
            <person name="Spannagl M."/>
            <person name="Pfeifer M."/>
            <person name="Jakobsen K.S."/>
            <person name="Wulff B.B."/>
            <person name="Steuernagel B."/>
            <person name="Mayer K.F."/>
            <person name="Olsen O.A."/>
        </authorList>
    </citation>
    <scope>NUCLEOTIDE SEQUENCE [LARGE SCALE GENOMIC DNA]</scope>
    <source>
        <strain evidence="3">cv. AL8/78</strain>
    </source>
</reference>
<dbReference type="EnsemblPlants" id="AET6Gv20192500.2">
    <property type="protein sequence ID" value="AET6Gv20192500.2"/>
    <property type="gene ID" value="AET6Gv20192500"/>
</dbReference>
<keyword evidence="3" id="KW-1185">Reference proteome</keyword>
<sequence>SVGDTLAVREILQFFGRASGLRVNFQKSTATAIQCDAEVIGLAVATLDARLRNSASPTWESLSPFDARPPPSSNPSSTKLPGSCP</sequence>
<dbReference type="Proteomes" id="UP000015105">
    <property type="component" value="Chromosome 6D"/>
</dbReference>
<dbReference type="AlphaFoldDB" id="A0A453N320"/>
<evidence type="ECO:0000313" key="2">
    <source>
        <dbReference type="EnsemblPlants" id="AET6Gv20192500.2"/>
    </source>
</evidence>
<accession>A0A453N320</accession>
<feature type="compositionally biased region" description="Polar residues" evidence="1">
    <location>
        <begin position="74"/>
        <end position="85"/>
    </location>
</feature>
<reference evidence="2" key="4">
    <citation type="submission" date="2019-03" db="UniProtKB">
        <authorList>
            <consortium name="EnsemblPlants"/>
        </authorList>
    </citation>
    <scope>IDENTIFICATION</scope>
</reference>
<reference evidence="3" key="2">
    <citation type="journal article" date="2017" name="Nat. Plants">
        <title>The Aegilops tauschii genome reveals multiple impacts of transposons.</title>
        <authorList>
            <person name="Zhao G."/>
            <person name="Zou C."/>
            <person name="Li K."/>
            <person name="Wang K."/>
            <person name="Li T."/>
            <person name="Gao L."/>
            <person name="Zhang X."/>
            <person name="Wang H."/>
            <person name="Yang Z."/>
            <person name="Liu X."/>
            <person name="Jiang W."/>
            <person name="Mao L."/>
            <person name="Kong X."/>
            <person name="Jiao Y."/>
            <person name="Jia J."/>
        </authorList>
    </citation>
    <scope>NUCLEOTIDE SEQUENCE [LARGE SCALE GENOMIC DNA]</scope>
    <source>
        <strain evidence="3">cv. AL8/78</strain>
    </source>
</reference>
<dbReference type="Gramene" id="AET6Gv20192500.2">
    <property type="protein sequence ID" value="AET6Gv20192500.2"/>
    <property type="gene ID" value="AET6Gv20192500"/>
</dbReference>
<evidence type="ECO:0000313" key="3">
    <source>
        <dbReference type="Proteomes" id="UP000015105"/>
    </source>
</evidence>
<organism evidence="2 3">
    <name type="scientific">Aegilops tauschii subsp. strangulata</name>
    <name type="common">Goatgrass</name>
    <dbReference type="NCBI Taxonomy" id="200361"/>
    <lineage>
        <taxon>Eukaryota</taxon>
        <taxon>Viridiplantae</taxon>
        <taxon>Streptophyta</taxon>
        <taxon>Embryophyta</taxon>
        <taxon>Tracheophyta</taxon>
        <taxon>Spermatophyta</taxon>
        <taxon>Magnoliopsida</taxon>
        <taxon>Liliopsida</taxon>
        <taxon>Poales</taxon>
        <taxon>Poaceae</taxon>
        <taxon>BOP clade</taxon>
        <taxon>Pooideae</taxon>
        <taxon>Triticodae</taxon>
        <taxon>Triticeae</taxon>
        <taxon>Triticinae</taxon>
        <taxon>Aegilops</taxon>
    </lineage>
</organism>
<proteinExistence type="predicted"/>
<evidence type="ECO:0000256" key="1">
    <source>
        <dbReference type="SAM" id="MobiDB-lite"/>
    </source>
</evidence>